<comment type="subcellular location">
    <subcellularLocation>
        <location evidence="2">Cytoplasm</location>
    </subcellularLocation>
</comment>
<comment type="similarity">
    <text evidence="1 2">Belongs to the universal stress protein A family.</text>
</comment>
<dbReference type="InterPro" id="IPR014729">
    <property type="entry name" value="Rossmann-like_a/b/a_fold"/>
</dbReference>
<dbReference type="CDD" id="cd00293">
    <property type="entry name" value="USP-like"/>
    <property type="match status" value="1"/>
</dbReference>
<dbReference type="Pfam" id="PF00582">
    <property type="entry name" value="Usp"/>
    <property type="match status" value="1"/>
</dbReference>
<evidence type="ECO:0000256" key="2">
    <source>
        <dbReference type="PIRNR" id="PIRNR006276"/>
    </source>
</evidence>
<evidence type="ECO:0000313" key="5">
    <source>
        <dbReference type="Proteomes" id="UP000241829"/>
    </source>
</evidence>
<dbReference type="InterPro" id="IPR006015">
    <property type="entry name" value="Universal_stress_UspA"/>
</dbReference>
<accession>A0A2P1NK38</accession>
<dbReference type="AlphaFoldDB" id="A0A2P1NK38"/>
<dbReference type="InterPro" id="IPR006016">
    <property type="entry name" value="UspA"/>
</dbReference>
<dbReference type="KEGG" id="melm:C7H73_06900"/>
<keyword evidence="2" id="KW-0963">Cytoplasm</keyword>
<dbReference type="PIRSF" id="PIRSF006276">
    <property type="entry name" value="UspA"/>
    <property type="match status" value="1"/>
</dbReference>
<organism evidence="4 5">
    <name type="scientific">Pulveribacter suum</name>
    <dbReference type="NCBI Taxonomy" id="2116657"/>
    <lineage>
        <taxon>Bacteria</taxon>
        <taxon>Pseudomonadati</taxon>
        <taxon>Pseudomonadota</taxon>
        <taxon>Betaproteobacteria</taxon>
        <taxon>Burkholderiales</taxon>
        <taxon>Comamonadaceae</taxon>
        <taxon>Pulveribacter</taxon>
    </lineage>
</organism>
<dbReference type="PANTHER" id="PTHR46268:SF6">
    <property type="entry name" value="UNIVERSAL STRESS PROTEIN UP12"/>
    <property type="match status" value="1"/>
</dbReference>
<dbReference type="PRINTS" id="PR01438">
    <property type="entry name" value="UNVRSLSTRESS"/>
</dbReference>
<dbReference type="PANTHER" id="PTHR46268">
    <property type="entry name" value="STRESS RESPONSE PROTEIN NHAX"/>
    <property type="match status" value="1"/>
</dbReference>
<protein>
    <recommendedName>
        <fullName evidence="2">Universal stress protein</fullName>
    </recommendedName>
</protein>
<dbReference type="Proteomes" id="UP000241829">
    <property type="component" value="Chromosome"/>
</dbReference>
<dbReference type="GO" id="GO:0005737">
    <property type="term" value="C:cytoplasm"/>
    <property type="evidence" value="ECO:0007669"/>
    <property type="project" value="UniProtKB-SubCell"/>
</dbReference>
<feature type="domain" description="UspA" evidence="3">
    <location>
        <begin position="1"/>
        <end position="147"/>
    </location>
</feature>
<name>A0A2P1NK38_9BURK</name>
<evidence type="ECO:0000313" key="4">
    <source>
        <dbReference type="EMBL" id="AVP57417.1"/>
    </source>
</evidence>
<dbReference type="SUPFAM" id="SSF52402">
    <property type="entry name" value="Adenine nucleotide alpha hydrolases-like"/>
    <property type="match status" value="1"/>
</dbReference>
<reference evidence="5" key="1">
    <citation type="submission" date="2018-03" db="EMBL/GenBank/DDBJ databases">
        <title>Genome sequencing of Melaminivora sp. strain SC2-7.</title>
        <authorList>
            <person name="Kim S.-J."/>
            <person name="Heo J."/>
            <person name="Ahn J.-H."/>
            <person name="Kwon S.-W."/>
        </authorList>
    </citation>
    <scope>NUCLEOTIDE SEQUENCE [LARGE SCALE GENOMIC DNA]</scope>
    <source>
        <strain evidence="5">SC2-7</strain>
    </source>
</reference>
<gene>
    <name evidence="4" type="ORF">C7H73_06900</name>
</gene>
<evidence type="ECO:0000259" key="3">
    <source>
        <dbReference type="Pfam" id="PF00582"/>
    </source>
</evidence>
<dbReference type="EMBL" id="CP027792">
    <property type="protein sequence ID" value="AVP57417.1"/>
    <property type="molecule type" value="Genomic_DNA"/>
</dbReference>
<keyword evidence="5" id="KW-1185">Reference proteome</keyword>
<dbReference type="Gene3D" id="3.40.50.620">
    <property type="entry name" value="HUPs"/>
    <property type="match status" value="1"/>
</dbReference>
<dbReference type="RefSeq" id="WP_106845973.1">
    <property type="nucleotide sequence ID" value="NZ_CP027792.1"/>
</dbReference>
<proteinExistence type="inferred from homology"/>
<evidence type="ECO:0000256" key="1">
    <source>
        <dbReference type="ARBA" id="ARBA00008791"/>
    </source>
</evidence>
<dbReference type="OrthoDB" id="5295044at2"/>
<sequence>MYQRILIATDGSELSEKAVQSGLELARLCGASAVALKVVPRYPRSYFEGGAAVDPAEIKRVEAQWSEAALAMVGAIKTRARADGVAVKPVVVKSDLIAEAVIAAAKKHDCDLIVMASHGRKGIKRLLLGSETQHVLTHSHIPVLVLR</sequence>